<dbReference type="InterPro" id="IPR055439">
    <property type="entry name" value="Beta-prop_EML_1st"/>
</dbReference>
<gene>
    <name evidence="8" type="ORF">CEUSTIGMA_g13318.t1</name>
</gene>
<feature type="domain" description="EML-like first beta-propeller" evidence="6">
    <location>
        <begin position="386"/>
        <end position="621"/>
    </location>
</feature>
<dbReference type="SMART" id="SM00320">
    <property type="entry name" value="WD40"/>
    <property type="match status" value="11"/>
</dbReference>
<evidence type="ECO:0000256" key="2">
    <source>
        <dbReference type="ARBA" id="ARBA00022574"/>
    </source>
</evidence>
<protein>
    <submittedName>
        <fullName evidence="8">Uncharacterized protein</fullName>
    </submittedName>
</protein>
<feature type="region of interest" description="Disordered" evidence="5">
    <location>
        <begin position="995"/>
        <end position="1014"/>
    </location>
</feature>
<dbReference type="Gene3D" id="2.130.10.10">
    <property type="entry name" value="YVTN repeat-like/Quinoprotein amine dehydrogenase"/>
    <property type="match status" value="2"/>
</dbReference>
<proteinExistence type="inferred from homology"/>
<dbReference type="PANTHER" id="PTHR13720">
    <property type="entry name" value="WD-40 REPEAT PROTEIN"/>
    <property type="match status" value="1"/>
</dbReference>
<evidence type="ECO:0000256" key="1">
    <source>
        <dbReference type="ARBA" id="ARBA00006489"/>
    </source>
</evidence>
<dbReference type="SUPFAM" id="SSF50978">
    <property type="entry name" value="WD40 repeat-like"/>
    <property type="match status" value="1"/>
</dbReference>
<dbReference type="FunFam" id="2.130.10.10:FF:000320">
    <property type="entry name" value="echinoderm microtubule-associated protein-like 6"/>
    <property type="match status" value="1"/>
</dbReference>
<evidence type="ECO:0000259" key="6">
    <source>
        <dbReference type="Pfam" id="PF23409"/>
    </source>
</evidence>
<keyword evidence="3" id="KW-0677">Repeat</keyword>
<dbReference type="InterPro" id="IPR011047">
    <property type="entry name" value="Quinoprotein_ADH-like_sf"/>
</dbReference>
<dbReference type="GO" id="GO:0008017">
    <property type="term" value="F:microtubule binding"/>
    <property type="evidence" value="ECO:0007669"/>
    <property type="project" value="TreeGrafter"/>
</dbReference>
<evidence type="ECO:0000256" key="3">
    <source>
        <dbReference type="ARBA" id="ARBA00022737"/>
    </source>
</evidence>
<dbReference type="InterPro" id="IPR055442">
    <property type="entry name" value="Beta-prop_EML-like_2nd"/>
</dbReference>
<comment type="similarity">
    <text evidence="1">Belongs to the WD repeat EMAP family.</text>
</comment>
<name>A0A250XSJ8_9CHLO</name>
<feature type="region of interest" description="Disordered" evidence="5">
    <location>
        <begin position="94"/>
        <end position="114"/>
    </location>
</feature>
<dbReference type="Proteomes" id="UP000232323">
    <property type="component" value="Unassembled WGS sequence"/>
</dbReference>
<dbReference type="AlphaFoldDB" id="A0A250XSJ8"/>
<evidence type="ECO:0000313" key="9">
    <source>
        <dbReference type="Proteomes" id="UP000232323"/>
    </source>
</evidence>
<comment type="caution">
    <text evidence="8">The sequence shown here is derived from an EMBL/GenBank/DDBJ whole genome shotgun (WGS) entry which is preliminary data.</text>
</comment>
<dbReference type="InterPro" id="IPR015943">
    <property type="entry name" value="WD40/YVTN_repeat-like_dom_sf"/>
</dbReference>
<dbReference type="Pfam" id="PF23414">
    <property type="entry name" value="Beta-prop_EML_2"/>
    <property type="match status" value="1"/>
</dbReference>
<dbReference type="Pfam" id="PF03451">
    <property type="entry name" value="HELP"/>
    <property type="match status" value="1"/>
</dbReference>
<dbReference type="OrthoDB" id="47802at2759"/>
<evidence type="ECO:0000256" key="4">
    <source>
        <dbReference type="PROSITE-ProRule" id="PRU00221"/>
    </source>
</evidence>
<dbReference type="SUPFAM" id="SSF47473">
    <property type="entry name" value="EF-hand"/>
    <property type="match status" value="1"/>
</dbReference>
<dbReference type="PANTHER" id="PTHR13720:SF33">
    <property type="entry name" value="HELP DOMAIN-CONTAINING PROTEIN"/>
    <property type="match status" value="1"/>
</dbReference>
<dbReference type="InterPro" id="IPR001680">
    <property type="entry name" value="WD40_rpt"/>
</dbReference>
<feature type="domain" description="EML-like second beta-propeller" evidence="7">
    <location>
        <begin position="687"/>
        <end position="955"/>
    </location>
</feature>
<feature type="repeat" description="WD" evidence="4">
    <location>
        <begin position="768"/>
        <end position="800"/>
    </location>
</feature>
<reference evidence="8 9" key="1">
    <citation type="submission" date="2017-08" db="EMBL/GenBank/DDBJ databases">
        <title>Acidophilic green algal genome provides insights into adaptation to an acidic environment.</title>
        <authorList>
            <person name="Hirooka S."/>
            <person name="Hirose Y."/>
            <person name="Kanesaki Y."/>
            <person name="Higuchi S."/>
            <person name="Fujiwara T."/>
            <person name="Onuma R."/>
            <person name="Era A."/>
            <person name="Ohbayashi R."/>
            <person name="Uzuka A."/>
            <person name="Nozaki H."/>
            <person name="Yoshikawa H."/>
            <person name="Miyagishima S.Y."/>
        </authorList>
    </citation>
    <scope>NUCLEOTIDE SEQUENCE [LARGE SCALE GENOMIC DNA]</scope>
    <source>
        <strain evidence="8 9">NIES-2499</strain>
    </source>
</reference>
<evidence type="ECO:0000313" key="8">
    <source>
        <dbReference type="EMBL" id="GAX85902.1"/>
    </source>
</evidence>
<accession>A0A250XSJ8</accession>
<sequence>METILKASYGDARQREANQKPKEKDVAGKILKDFYLQRAAIPRKEVPTPPRQSGPPLWNPKIQGDVHIGHGHRPEPKYAKVEIRPGAFHMVELPSESLGSPSPRPGAAARKPPETVYVDRRGRTLAGAVQAGGGRIGAVSPHAAAAAAKRVARPLSAPAARGRLPAAAVSNAAGALPYQVDTTQLAPDVVRFEEVLRHALHQQAALHVKEKTVLMRAFGKVLGKKYVDISQGDKVDTSQFTQVCRELGVQLSPQHAYAVFNKYGQDARGKMPVLNFVDALMYGATRQIMLENDYVQHGAFKAGAPATHTGKIKYPQCKKGVWPPSNWEPRLAERSSELPDIRLQLEFVYGYDGMQATAPNLFYTKTGDVAYFAAAVGIVYNKESHSQRFFLGHDDDILCMAMHPDMRTVATGQVGKDPDVVVWDSMECREIQRISQGYGNRGITACCFSPDGSKLVCICMDNNHTMYIWDWRKKKALMSSNTFAGIPPSTYGVLWSKFEPEKLVTYGQNHIKFWSLGTDTQTGDMTNQSKSGVFSSTKTHTVLSACFLQSGIVLSGNQAGCLCSWKNARIQRETPAHATGPMMQRPDGSKMYGGLRCLVLQSSSVLLSGGADGYVIKWDISSGDLGPALQRIPLLRPEQMGKMVPPALRGLDCYPGSNFFIAGSSSCDLWEVDDTPEVLIQGQPGDLNGLAMNPAYPHVFATISEADTVAVFSALTRKPLRVVQIAGKGEMARSGAFSMDGQHLAIGLSGGGIKIMEFHPNVAQLAWIKDSEESIDELKYSPCGRYLAAGSHDQIIYIYDKLLGYKRVTRCIGHSSTVTHFDWSADSSVLQSNDQAYELLYFDPRTGRQVKENQRDTVWATWTCTLGFDVMGIWPPYSDGTDVNACDRSPSGRYLLTADDFGKVKLFNHPVVVQHAPALVYGGHSSFVPNVRWSVDETFACSVGGRDRCTFQFRVYRDQAAPPAPAYGFMPLDKQGITWSDPGLLEAQQRKFQKAGIAQAPAAGARGRPVSARR</sequence>
<dbReference type="STRING" id="1157962.A0A250XSJ8"/>
<evidence type="ECO:0000259" key="7">
    <source>
        <dbReference type="Pfam" id="PF23414"/>
    </source>
</evidence>
<keyword evidence="9" id="KW-1185">Reference proteome</keyword>
<feature type="compositionally biased region" description="Basic and acidic residues" evidence="5">
    <location>
        <begin position="12"/>
        <end position="26"/>
    </location>
</feature>
<dbReference type="EMBL" id="BEGY01000202">
    <property type="protein sequence ID" value="GAX85902.1"/>
    <property type="molecule type" value="Genomic_DNA"/>
</dbReference>
<dbReference type="InterPro" id="IPR011992">
    <property type="entry name" value="EF-hand-dom_pair"/>
</dbReference>
<dbReference type="InterPro" id="IPR050630">
    <property type="entry name" value="WD_repeat_EMAP"/>
</dbReference>
<organism evidence="8 9">
    <name type="scientific">Chlamydomonas eustigma</name>
    <dbReference type="NCBI Taxonomy" id="1157962"/>
    <lineage>
        <taxon>Eukaryota</taxon>
        <taxon>Viridiplantae</taxon>
        <taxon>Chlorophyta</taxon>
        <taxon>core chlorophytes</taxon>
        <taxon>Chlorophyceae</taxon>
        <taxon>CS clade</taxon>
        <taxon>Chlamydomonadales</taxon>
        <taxon>Chlamydomonadaceae</taxon>
        <taxon>Chlamydomonas</taxon>
    </lineage>
</organism>
<dbReference type="PROSITE" id="PS50082">
    <property type="entry name" value="WD_REPEATS_2"/>
    <property type="match status" value="1"/>
</dbReference>
<dbReference type="Pfam" id="PF23409">
    <property type="entry name" value="Beta-prop_EML"/>
    <property type="match status" value="1"/>
</dbReference>
<dbReference type="SUPFAM" id="SSF50998">
    <property type="entry name" value="Quinoprotein alcohol dehydrogenase-like"/>
    <property type="match status" value="1"/>
</dbReference>
<feature type="region of interest" description="Disordered" evidence="5">
    <location>
        <begin position="1"/>
        <end position="26"/>
    </location>
</feature>
<dbReference type="InterPro" id="IPR036322">
    <property type="entry name" value="WD40_repeat_dom_sf"/>
</dbReference>
<keyword evidence="2 4" id="KW-0853">WD repeat</keyword>
<dbReference type="InterPro" id="IPR005108">
    <property type="entry name" value="HELP"/>
</dbReference>
<evidence type="ECO:0000256" key="5">
    <source>
        <dbReference type="SAM" id="MobiDB-lite"/>
    </source>
</evidence>